<dbReference type="Proteomes" id="UP001056120">
    <property type="component" value="Linkage Group LG03"/>
</dbReference>
<comment type="caution">
    <text evidence="1">The sequence shown here is derived from an EMBL/GenBank/DDBJ whole genome shotgun (WGS) entry which is preliminary data.</text>
</comment>
<protein>
    <submittedName>
        <fullName evidence="1">Uncharacterized protein</fullName>
    </submittedName>
</protein>
<keyword evidence="2" id="KW-1185">Reference proteome</keyword>
<sequence length="375" mass="41702">MFINFVVCCWFEINNTLQVKEMHLVAIPGMEQMVKYGQDGQVRTCRFNQMDIYSGKRSVGPKKKPNSVARNVASSSDEVVQFCNRIGCSGRLNHKNHAQKVTNVRRNEVNTLQSSRVKLKSKARDGQTESNLKPTSTAVEVGSSSNARVRRVYGQRPGLVSRDGQSGLFDRGGRNNVVKKRSSEGDTSSSARGSGGGSSVRTRRPVSARGNNPSPIQSACVITDNVDSIANVLLALERIDHDEGLTFEQILGNSFFGGFNFYDQYRGMRLDIDNMSYEELLALEDEMGAVSTALPEVELSKCLRISEYKPLHIKECNRRGSWCLDDTKCSICQEEFISGDEIGSMGCDHGYHAACIYQWLRLKNWCPICKASTQP</sequence>
<evidence type="ECO:0000313" key="1">
    <source>
        <dbReference type="EMBL" id="KAI3821976.1"/>
    </source>
</evidence>
<accession>A0ACB9JP47</accession>
<proteinExistence type="predicted"/>
<gene>
    <name evidence="1" type="ORF">L1987_09556</name>
</gene>
<name>A0ACB9JP47_9ASTR</name>
<organism evidence="1 2">
    <name type="scientific">Smallanthus sonchifolius</name>
    <dbReference type="NCBI Taxonomy" id="185202"/>
    <lineage>
        <taxon>Eukaryota</taxon>
        <taxon>Viridiplantae</taxon>
        <taxon>Streptophyta</taxon>
        <taxon>Embryophyta</taxon>
        <taxon>Tracheophyta</taxon>
        <taxon>Spermatophyta</taxon>
        <taxon>Magnoliopsida</taxon>
        <taxon>eudicotyledons</taxon>
        <taxon>Gunneridae</taxon>
        <taxon>Pentapetalae</taxon>
        <taxon>asterids</taxon>
        <taxon>campanulids</taxon>
        <taxon>Asterales</taxon>
        <taxon>Asteraceae</taxon>
        <taxon>Asteroideae</taxon>
        <taxon>Heliantheae alliance</taxon>
        <taxon>Millerieae</taxon>
        <taxon>Smallanthus</taxon>
    </lineage>
</organism>
<dbReference type="EMBL" id="CM042020">
    <property type="protein sequence ID" value="KAI3821976.1"/>
    <property type="molecule type" value="Genomic_DNA"/>
</dbReference>
<reference evidence="1 2" key="2">
    <citation type="journal article" date="2022" name="Mol. Ecol. Resour.">
        <title>The genomes of chicory, endive, great burdock and yacon provide insights into Asteraceae paleo-polyploidization history and plant inulin production.</title>
        <authorList>
            <person name="Fan W."/>
            <person name="Wang S."/>
            <person name="Wang H."/>
            <person name="Wang A."/>
            <person name="Jiang F."/>
            <person name="Liu H."/>
            <person name="Zhao H."/>
            <person name="Xu D."/>
            <person name="Zhang Y."/>
        </authorList>
    </citation>
    <scope>NUCLEOTIDE SEQUENCE [LARGE SCALE GENOMIC DNA]</scope>
    <source>
        <strain evidence="2">cv. Yunnan</strain>
        <tissue evidence="1">Leaves</tissue>
    </source>
</reference>
<reference evidence="2" key="1">
    <citation type="journal article" date="2022" name="Mol. Ecol. Resour.">
        <title>The genomes of chicory, endive, great burdock and yacon provide insights into Asteraceae palaeo-polyploidization history and plant inulin production.</title>
        <authorList>
            <person name="Fan W."/>
            <person name="Wang S."/>
            <person name="Wang H."/>
            <person name="Wang A."/>
            <person name="Jiang F."/>
            <person name="Liu H."/>
            <person name="Zhao H."/>
            <person name="Xu D."/>
            <person name="Zhang Y."/>
        </authorList>
    </citation>
    <scope>NUCLEOTIDE SEQUENCE [LARGE SCALE GENOMIC DNA]</scope>
    <source>
        <strain evidence="2">cv. Yunnan</strain>
    </source>
</reference>
<evidence type="ECO:0000313" key="2">
    <source>
        <dbReference type="Proteomes" id="UP001056120"/>
    </source>
</evidence>